<organism evidence="10 11">
    <name type="scientific">Oopsacas minuta</name>
    <dbReference type="NCBI Taxonomy" id="111878"/>
    <lineage>
        <taxon>Eukaryota</taxon>
        <taxon>Metazoa</taxon>
        <taxon>Porifera</taxon>
        <taxon>Hexactinellida</taxon>
        <taxon>Hexasterophora</taxon>
        <taxon>Lyssacinosida</taxon>
        <taxon>Leucopsacidae</taxon>
        <taxon>Oopsacas</taxon>
    </lineage>
</organism>
<evidence type="ECO:0000256" key="1">
    <source>
        <dbReference type="ARBA" id="ARBA00004389"/>
    </source>
</evidence>
<dbReference type="EMBL" id="JAKMXF010000302">
    <property type="protein sequence ID" value="KAI6651766.1"/>
    <property type="molecule type" value="Genomic_DNA"/>
</dbReference>
<dbReference type="AlphaFoldDB" id="A0AAV7JST2"/>
<dbReference type="GO" id="GO:0005789">
    <property type="term" value="C:endoplasmic reticulum membrane"/>
    <property type="evidence" value="ECO:0007669"/>
    <property type="project" value="UniProtKB-SubCell"/>
</dbReference>
<evidence type="ECO:0000256" key="9">
    <source>
        <dbReference type="SAM" id="Phobius"/>
    </source>
</evidence>
<comment type="similarity">
    <text evidence="2">Belongs to the nicastrin family.</text>
</comment>
<comment type="caution">
    <text evidence="10">The sequence shown here is derived from an EMBL/GenBank/DDBJ whole genome shotgun (WGS) entry which is preliminary data.</text>
</comment>
<protein>
    <recommendedName>
        <fullName evidence="12">Nicalin</fullName>
    </recommendedName>
</protein>
<dbReference type="InterPro" id="IPR016574">
    <property type="entry name" value="Nicalin"/>
</dbReference>
<name>A0AAV7JST2_9METZ</name>
<evidence type="ECO:0000256" key="6">
    <source>
        <dbReference type="ARBA" id="ARBA00022989"/>
    </source>
</evidence>
<evidence type="ECO:0000256" key="4">
    <source>
        <dbReference type="ARBA" id="ARBA00022729"/>
    </source>
</evidence>
<evidence type="ECO:0008006" key="12">
    <source>
        <dbReference type="Google" id="ProtNLM"/>
    </source>
</evidence>
<reference evidence="10 11" key="1">
    <citation type="journal article" date="2023" name="BMC Biol.">
        <title>The compact genome of the sponge Oopsacas minuta (Hexactinellida) is lacking key metazoan core genes.</title>
        <authorList>
            <person name="Santini S."/>
            <person name="Schenkelaars Q."/>
            <person name="Jourda C."/>
            <person name="Duchesne M."/>
            <person name="Belahbib H."/>
            <person name="Rocher C."/>
            <person name="Selva M."/>
            <person name="Riesgo A."/>
            <person name="Vervoort M."/>
            <person name="Leys S.P."/>
            <person name="Kodjabachian L."/>
            <person name="Le Bivic A."/>
            <person name="Borchiellini C."/>
            <person name="Claverie J.M."/>
            <person name="Renard E."/>
        </authorList>
    </citation>
    <scope>NUCLEOTIDE SEQUENCE [LARGE SCALE GENOMIC DNA]</scope>
    <source>
        <strain evidence="10">SPO-2</strain>
    </source>
</reference>
<proteinExistence type="inferred from homology"/>
<keyword evidence="5" id="KW-0256">Endoplasmic reticulum</keyword>
<evidence type="ECO:0000256" key="2">
    <source>
        <dbReference type="ARBA" id="ARBA00007717"/>
    </source>
</evidence>
<keyword evidence="3 9" id="KW-0812">Transmembrane</keyword>
<gene>
    <name evidence="10" type="ORF">LOD99_5013</name>
</gene>
<accession>A0AAV7JST2</accession>
<comment type="subcellular location">
    <subcellularLocation>
        <location evidence="1">Endoplasmic reticulum membrane</location>
        <topology evidence="1">Single-pass membrane protein</topology>
    </subcellularLocation>
</comment>
<dbReference type="GO" id="GO:0009966">
    <property type="term" value="P:regulation of signal transduction"/>
    <property type="evidence" value="ECO:0007669"/>
    <property type="project" value="InterPro"/>
</dbReference>
<keyword evidence="8" id="KW-0325">Glycoprotein</keyword>
<dbReference type="SUPFAM" id="SSF53187">
    <property type="entry name" value="Zn-dependent exopeptidases"/>
    <property type="match status" value="1"/>
</dbReference>
<evidence type="ECO:0000256" key="3">
    <source>
        <dbReference type="ARBA" id="ARBA00022692"/>
    </source>
</evidence>
<dbReference type="Proteomes" id="UP001165289">
    <property type="component" value="Unassembled WGS sequence"/>
</dbReference>
<dbReference type="PANTHER" id="PTHR31826">
    <property type="entry name" value="NICALIN"/>
    <property type="match status" value="1"/>
</dbReference>
<evidence type="ECO:0000256" key="8">
    <source>
        <dbReference type="ARBA" id="ARBA00023180"/>
    </source>
</evidence>
<keyword evidence="6 9" id="KW-1133">Transmembrane helix</keyword>
<keyword evidence="11" id="KW-1185">Reference proteome</keyword>
<evidence type="ECO:0000256" key="7">
    <source>
        <dbReference type="ARBA" id="ARBA00023136"/>
    </source>
</evidence>
<evidence type="ECO:0000256" key="5">
    <source>
        <dbReference type="ARBA" id="ARBA00022824"/>
    </source>
</evidence>
<evidence type="ECO:0000313" key="11">
    <source>
        <dbReference type="Proteomes" id="UP001165289"/>
    </source>
</evidence>
<dbReference type="Gene3D" id="3.40.630.10">
    <property type="entry name" value="Zn peptidases"/>
    <property type="match status" value="1"/>
</dbReference>
<keyword evidence="7 9" id="KW-0472">Membrane</keyword>
<evidence type="ECO:0000313" key="10">
    <source>
        <dbReference type="EMBL" id="KAI6651766.1"/>
    </source>
</evidence>
<sequence>MILDISLGLESERSTALPFVWLAIVFLLALPQTVSLKELTLYRLAHYEALGSLYGSPTTLIDMELATVNSTTNLARKCLIAPLEILGINLFTELVERNIGAMVVMIPDELSKLGIHARDRWLELETQLLTPDVPIPVYFAPSEQHQWRQVYEGVKANELIHASPFSFGYLRFVSTQYNHALRTVSTQGVQSPALLKNVTLLNLQGSLGGENKNPTITLSANIDTFCSSPLQCYGYRACGGVASLLAIASLFSRLYADEQSRPDYNILFLLTLGGGSNLNFISLKKAIESPEKLKTSYLHVHSKFSISLDDLGGERLYAHFVKTPNEGTFGASFVNRLEANMKIGVVSEDREVSVVTRKVNKLSFDNQAWPHEQFYLSRVVGTTLSSNSEADSPLSHSVLDREGGYSEDYLYENTQAIAETLAQIIFNSKQDNITYLKGTHSIDRSYLKAIHKFIYKYPRPIQALGSHNVLIKTLKDWLSAASTEFDFAKIEINTREDGSYEFYDELQLITEVSKVKPPIFDLMLFLVVLLYLGVIGGCMYWVREWVNKRKRKEKYN</sequence>
<feature type="transmembrane region" description="Helical" evidence="9">
    <location>
        <begin position="522"/>
        <end position="542"/>
    </location>
</feature>
<keyword evidence="4" id="KW-0732">Signal</keyword>